<sequence length="109" mass="11631">MTCRWIVCVTLLTLLLLGDCLFAGDGCIAEEDRPGACTLLSECQPLVVEIQRAGAPMPSHVRRKLQALACGFQYDEPLVCCSTPFTNNEPNPGGDTIPPSPTHGMGVVT</sequence>
<proteinExistence type="predicted"/>
<evidence type="ECO:0000256" key="5">
    <source>
        <dbReference type="ARBA" id="ARBA00023157"/>
    </source>
</evidence>
<dbReference type="GO" id="GO:0006508">
    <property type="term" value="P:proteolysis"/>
    <property type="evidence" value="ECO:0007669"/>
    <property type="project" value="UniProtKB-KW"/>
</dbReference>
<feature type="chain" id="PRO_5034397053" description="Clip domain-containing protein" evidence="7">
    <location>
        <begin position="24"/>
        <end position="109"/>
    </location>
</feature>
<dbReference type="OrthoDB" id="8250810at2759"/>
<name>A0A1E1WLY3_PECGO</name>
<keyword evidence="1" id="KW-0645">Protease</keyword>
<evidence type="ECO:0000256" key="3">
    <source>
        <dbReference type="ARBA" id="ARBA00022801"/>
    </source>
</evidence>
<dbReference type="EMBL" id="GDQN01003069">
    <property type="protein sequence ID" value="JAT87985.1"/>
    <property type="molecule type" value="Transcribed_RNA"/>
</dbReference>
<dbReference type="SMART" id="SM00680">
    <property type="entry name" value="CLIP"/>
    <property type="match status" value="1"/>
</dbReference>
<dbReference type="Gene3D" id="3.30.1640.30">
    <property type="match status" value="1"/>
</dbReference>
<dbReference type="InterPro" id="IPR038565">
    <property type="entry name" value="CLIP_sf"/>
</dbReference>
<evidence type="ECO:0000313" key="9">
    <source>
        <dbReference type="EMBL" id="JAT87985.1"/>
    </source>
</evidence>
<dbReference type="InterPro" id="IPR022700">
    <property type="entry name" value="CLIP"/>
</dbReference>
<gene>
    <name evidence="9" type="ORF">g.16642</name>
</gene>
<feature type="signal peptide" evidence="7">
    <location>
        <begin position="1"/>
        <end position="23"/>
    </location>
</feature>
<evidence type="ECO:0000256" key="4">
    <source>
        <dbReference type="ARBA" id="ARBA00022825"/>
    </source>
</evidence>
<accession>A0A1E1WLY3</accession>
<feature type="non-terminal residue" evidence="9">
    <location>
        <position position="109"/>
    </location>
</feature>
<evidence type="ECO:0000256" key="7">
    <source>
        <dbReference type="SAM" id="SignalP"/>
    </source>
</evidence>
<feature type="region of interest" description="Disordered" evidence="6">
    <location>
        <begin position="88"/>
        <end position="109"/>
    </location>
</feature>
<protein>
    <recommendedName>
        <fullName evidence="8">Clip domain-containing protein</fullName>
    </recommendedName>
</protein>
<keyword evidence="4" id="KW-0720">Serine protease</keyword>
<evidence type="ECO:0000256" key="2">
    <source>
        <dbReference type="ARBA" id="ARBA00022729"/>
    </source>
</evidence>
<evidence type="ECO:0000259" key="8">
    <source>
        <dbReference type="SMART" id="SM00680"/>
    </source>
</evidence>
<dbReference type="GO" id="GO:0008236">
    <property type="term" value="F:serine-type peptidase activity"/>
    <property type="evidence" value="ECO:0007669"/>
    <property type="project" value="UniProtKB-KW"/>
</dbReference>
<dbReference type="AlphaFoldDB" id="A0A1E1WLY3"/>
<keyword evidence="5" id="KW-1015">Disulfide bond</keyword>
<evidence type="ECO:0000256" key="6">
    <source>
        <dbReference type="SAM" id="MobiDB-lite"/>
    </source>
</evidence>
<reference evidence="9" key="1">
    <citation type="submission" date="2015-09" db="EMBL/GenBank/DDBJ databases">
        <title>De novo assembly of Pectinophora gossypiella (Pink Bollworm) gut transcriptome.</title>
        <authorList>
            <person name="Tassone E.E."/>
        </authorList>
    </citation>
    <scope>NUCLEOTIDE SEQUENCE</scope>
</reference>
<keyword evidence="2 7" id="KW-0732">Signal</keyword>
<keyword evidence="3" id="KW-0378">Hydrolase</keyword>
<evidence type="ECO:0000256" key="1">
    <source>
        <dbReference type="ARBA" id="ARBA00022670"/>
    </source>
</evidence>
<dbReference type="Pfam" id="PF12032">
    <property type="entry name" value="CLIP"/>
    <property type="match status" value="1"/>
</dbReference>
<organism evidence="9">
    <name type="scientific">Pectinophora gossypiella</name>
    <name type="common">Cotton pink bollworm</name>
    <name type="synonym">Depressaria gossypiella</name>
    <dbReference type="NCBI Taxonomy" id="13191"/>
    <lineage>
        <taxon>Eukaryota</taxon>
        <taxon>Metazoa</taxon>
        <taxon>Ecdysozoa</taxon>
        <taxon>Arthropoda</taxon>
        <taxon>Hexapoda</taxon>
        <taxon>Insecta</taxon>
        <taxon>Pterygota</taxon>
        <taxon>Neoptera</taxon>
        <taxon>Endopterygota</taxon>
        <taxon>Lepidoptera</taxon>
        <taxon>Glossata</taxon>
        <taxon>Ditrysia</taxon>
        <taxon>Gelechioidea</taxon>
        <taxon>Gelechiidae</taxon>
        <taxon>Apatetrinae</taxon>
        <taxon>Pectinophora</taxon>
    </lineage>
</organism>
<feature type="domain" description="Clip" evidence="8">
    <location>
        <begin position="27"/>
        <end position="82"/>
    </location>
</feature>